<accession>C1CXR1</accession>
<proteinExistence type="predicted"/>
<dbReference type="Proteomes" id="UP000002208">
    <property type="component" value="Chromosome"/>
</dbReference>
<dbReference type="EMBL" id="CP001114">
    <property type="protein sequence ID" value="ACO44867.1"/>
    <property type="molecule type" value="Genomic_DNA"/>
</dbReference>
<dbReference type="HOGENOM" id="CLU_1913603_0_0_0"/>
<keyword evidence="4" id="KW-1185">Reference proteome</keyword>
<gene>
    <name evidence="3" type="ordered locus">Deide_00693</name>
</gene>
<feature type="chain" id="PRO_5002908096" evidence="1">
    <location>
        <begin position="21"/>
        <end position="132"/>
    </location>
</feature>
<organism evidence="3 4">
    <name type="scientific">Deinococcus deserti (strain DSM 17065 / CIP 109153 / LMG 22923 / VCD115)</name>
    <dbReference type="NCBI Taxonomy" id="546414"/>
    <lineage>
        <taxon>Bacteria</taxon>
        <taxon>Thermotogati</taxon>
        <taxon>Deinococcota</taxon>
        <taxon>Deinococci</taxon>
        <taxon>Deinococcales</taxon>
        <taxon>Deinococcaceae</taxon>
        <taxon>Deinococcus</taxon>
    </lineage>
</organism>
<dbReference type="STRING" id="546414.Deide_00693"/>
<dbReference type="KEGG" id="ddr:Deide_00693"/>
<name>C1CXR1_DEIDV</name>
<evidence type="ECO:0000259" key="2">
    <source>
        <dbReference type="SMART" id="SM00894"/>
    </source>
</evidence>
<dbReference type="Pfam" id="PF05901">
    <property type="entry name" value="Excalibur"/>
    <property type="match status" value="1"/>
</dbReference>
<evidence type="ECO:0000313" key="4">
    <source>
        <dbReference type="Proteomes" id="UP000002208"/>
    </source>
</evidence>
<evidence type="ECO:0000256" key="1">
    <source>
        <dbReference type="SAM" id="SignalP"/>
    </source>
</evidence>
<dbReference type="Gene3D" id="2.30.30.40">
    <property type="entry name" value="SH3 Domains"/>
    <property type="match status" value="1"/>
</dbReference>
<sequence length="132" mass="13732">MRTVLRGLVLAAALTGAAEAATSITTTTVNLRRLPAMSGAVIGVVPANTLLTVACRGEWCRTTYQGRGGYIARTLLRPVTRSAPLSGEGVRFYASCAAARAAGVAPLRLGHPGYRSALDTNRNGLACDSSER</sequence>
<feature type="domain" description="Excalibur calcium-binding" evidence="2">
    <location>
        <begin position="92"/>
        <end position="128"/>
    </location>
</feature>
<protein>
    <submittedName>
        <fullName evidence="3">Putative SH3 domain and Excalibur calcium-binding domain protein</fullName>
    </submittedName>
</protein>
<evidence type="ECO:0000313" key="3">
    <source>
        <dbReference type="EMBL" id="ACO44867.1"/>
    </source>
</evidence>
<reference evidence="3 4" key="1">
    <citation type="journal article" date="2009" name="PLoS Genet.">
        <title>Alliance of proteomics and genomics to unravel the specificities of Sahara bacterium Deinococcus deserti.</title>
        <authorList>
            <person name="de Groot A."/>
            <person name="Dulermo R."/>
            <person name="Ortet P."/>
            <person name="Blanchard L."/>
            <person name="Guerin P."/>
            <person name="Fernandez B."/>
            <person name="Vacherie B."/>
            <person name="Dossat C."/>
            <person name="Jolivet E."/>
            <person name="Siguier P."/>
            <person name="Chandler M."/>
            <person name="Barakat M."/>
            <person name="Dedieu A."/>
            <person name="Barbe V."/>
            <person name="Heulin T."/>
            <person name="Sommer S."/>
            <person name="Achouak W."/>
            <person name="Armengaud J."/>
        </authorList>
    </citation>
    <scope>NUCLEOTIDE SEQUENCE [LARGE SCALE GENOMIC DNA]</scope>
    <source>
        <strain evidence="4">DSM 17065 / CIP 109153 / LMG 22923 / VCD115</strain>
    </source>
</reference>
<dbReference type="RefSeq" id="WP_012691990.1">
    <property type="nucleotide sequence ID" value="NC_012526.1"/>
</dbReference>
<dbReference type="Pfam" id="PF08239">
    <property type="entry name" value="SH3_3"/>
    <property type="match status" value="1"/>
</dbReference>
<feature type="signal peptide" evidence="1">
    <location>
        <begin position="1"/>
        <end position="20"/>
    </location>
</feature>
<dbReference type="InterPro" id="IPR003646">
    <property type="entry name" value="SH3-like_bac-type"/>
</dbReference>
<dbReference type="AlphaFoldDB" id="C1CXR1"/>
<dbReference type="SMART" id="SM00894">
    <property type="entry name" value="Excalibur"/>
    <property type="match status" value="1"/>
</dbReference>
<dbReference type="OrthoDB" id="72940at2"/>
<dbReference type="InterPro" id="IPR008613">
    <property type="entry name" value="Excalibur_Ca-bd_domain"/>
</dbReference>
<keyword evidence="1" id="KW-0732">Signal</keyword>
<dbReference type="PaxDb" id="546414-Deide_00693"/>